<evidence type="ECO:0000256" key="2">
    <source>
        <dbReference type="SAM" id="Phobius"/>
    </source>
</evidence>
<dbReference type="EMBL" id="QUAL01000175">
    <property type="protein sequence ID" value="RIQ20229.1"/>
    <property type="molecule type" value="Genomic_DNA"/>
</dbReference>
<evidence type="ECO:0000256" key="1">
    <source>
        <dbReference type="SAM" id="MobiDB-lite"/>
    </source>
</evidence>
<evidence type="ECO:0008006" key="5">
    <source>
        <dbReference type="Google" id="ProtNLM"/>
    </source>
</evidence>
<feature type="transmembrane region" description="Helical" evidence="2">
    <location>
        <begin position="312"/>
        <end position="332"/>
    </location>
</feature>
<evidence type="ECO:0000313" key="4">
    <source>
        <dbReference type="Proteomes" id="UP000284057"/>
    </source>
</evidence>
<feature type="transmembrane region" description="Helical" evidence="2">
    <location>
        <begin position="286"/>
        <end position="305"/>
    </location>
</feature>
<accession>A0A418KMV3</accession>
<keyword evidence="4" id="KW-1185">Reference proteome</keyword>
<dbReference type="Pfam" id="PF13795">
    <property type="entry name" value="HupE_UreJ_2"/>
    <property type="match status" value="1"/>
</dbReference>
<dbReference type="Proteomes" id="UP000284057">
    <property type="component" value="Unassembled WGS sequence"/>
</dbReference>
<comment type="caution">
    <text evidence="3">The sequence shown here is derived from an EMBL/GenBank/DDBJ whole genome shotgun (WGS) entry which is preliminary data.</text>
</comment>
<feature type="transmembrane region" description="Helical" evidence="2">
    <location>
        <begin position="372"/>
        <end position="395"/>
    </location>
</feature>
<protein>
    <recommendedName>
        <fullName evidence="5">HupE/UreJ family protein</fullName>
    </recommendedName>
</protein>
<dbReference type="InterPro" id="IPR032809">
    <property type="entry name" value="Put_HupE_UreJ"/>
</dbReference>
<sequence length="399" mass="41480">MPPGTPAHQGDPGECRNRGGKVRMSTSRVVRAAVAGLVAVLVLLTAAAPGLAHVRTSDGWSRLRSDGDRVGYELGLEYEILARAIGMGMAAIEAPDDGARRAELEEHHDLIETYLTDRVRVFVDEVECTMTLDGSDVRQLPATDATAEDVPYAVLDLSYDCHGATSGRYLVDYSVFSGAGSDAVVDDHTTTVDYDLGGERGRIVLDGGHPRFSTGEQSLGDSALRSAGLGAGRVLTGLDHALFVAALAVGAAGLGRLARAVGAFAVTNSAGLLAAVAGWVSPPDQVLGPLVALSVVYVAATNVVGPESRWRLPVVAAAGLLHGLAFAGELRFADDLGWDLVTSYAGFNLGIEVGAAALAAGLFALVTVARRYAWFSLAHVVAAAATVVTGLAWFVHRLL</sequence>
<evidence type="ECO:0000313" key="3">
    <source>
        <dbReference type="EMBL" id="RIQ20229.1"/>
    </source>
</evidence>
<keyword evidence="2" id="KW-0472">Membrane</keyword>
<feature type="transmembrane region" description="Helical" evidence="2">
    <location>
        <begin position="260"/>
        <end position="280"/>
    </location>
</feature>
<feature type="region of interest" description="Disordered" evidence="1">
    <location>
        <begin position="1"/>
        <end position="22"/>
    </location>
</feature>
<gene>
    <name evidence="3" type="ORF">DY240_18670</name>
</gene>
<proteinExistence type="predicted"/>
<dbReference type="AlphaFoldDB" id="A0A418KMV3"/>
<name>A0A418KMV3_9ACTN</name>
<keyword evidence="2" id="KW-0812">Transmembrane</keyword>
<feature type="transmembrane region" description="Helical" evidence="2">
    <location>
        <begin position="344"/>
        <end position="365"/>
    </location>
</feature>
<reference evidence="3 4" key="1">
    <citation type="submission" date="2018-09" db="EMBL/GenBank/DDBJ databases">
        <title>Isolation, diversity and antifungal activity of actinobacteria from wheat.</title>
        <authorList>
            <person name="Han C."/>
        </authorList>
    </citation>
    <scope>NUCLEOTIDE SEQUENCE [LARGE SCALE GENOMIC DNA]</scope>
    <source>
        <strain evidence="3 4">NEAU-YY265</strain>
    </source>
</reference>
<keyword evidence="2" id="KW-1133">Transmembrane helix</keyword>
<feature type="transmembrane region" description="Helical" evidence="2">
    <location>
        <begin position="32"/>
        <end position="54"/>
    </location>
</feature>
<organism evidence="3 4">
    <name type="scientific">Jiangella rhizosphaerae</name>
    <dbReference type="NCBI Taxonomy" id="2293569"/>
    <lineage>
        <taxon>Bacteria</taxon>
        <taxon>Bacillati</taxon>
        <taxon>Actinomycetota</taxon>
        <taxon>Actinomycetes</taxon>
        <taxon>Jiangellales</taxon>
        <taxon>Jiangellaceae</taxon>
        <taxon>Jiangella</taxon>
    </lineage>
</organism>